<dbReference type="InterPro" id="IPR014038">
    <property type="entry name" value="EF1B_bsu/dsu_GNE"/>
</dbReference>
<dbReference type="Pfam" id="PF00736">
    <property type="entry name" value="EF1_GNE"/>
    <property type="match status" value="1"/>
</dbReference>
<proteinExistence type="inferred from homology"/>
<feature type="region of interest" description="Disordered" evidence="5">
    <location>
        <begin position="138"/>
        <end position="169"/>
    </location>
</feature>
<dbReference type="PANTHER" id="PTHR11595:SF21">
    <property type="entry name" value="ELONGATION FACTOR 1-BETA"/>
    <property type="match status" value="1"/>
</dbReference>
<evidence type="ECO:0000259" key="6">
    <source>
        <dbReference type="SMART" id="SM00888"/>
    </source>
</evidence>
<dbReference type="AlphaFoldDB" id="A0A5S6R4M9"/>
<dbReference type="GO" id="GO:0005853">
    <property type="term" value="C:eukaryotic translation elongation factor 1 complex"/>
    <property type="evidence" value="ECO:0007669"/>
    <property type="project" value="InterPro"/>
</dbReference>
<sequence>MDSKALLEVSRNVWLDRHAYLRAESLFACPEEQRRASRNSNQNKDTCALQNQSVSRPDHEASSVNSPYADLVSEINAMRNKIEQSLKGQELGSGNSLCDRIRHLEDENAKLWKCIGALEHVVKALEKGLQAMHIGEMGSAGAAPQTGKDDEDVDLFGTDEESEDEEKEKIRKERLMAYEAKKSKKPVAAAKSSVILEVKPWDDETDMKEMESRVRSIEMDGLVWGASKLVPVGYGIKKLQIMCVVEDDKVSLEVLSEQIEAFEDFVQSVDIAAFNKI</sequence>
<dbReference type="SUPFAM" id="SSF54984">
    <property type="entry name" value="eEF-1beta-like"/>
    <property type="match status" value="1"/>
</dbReference>
<dbReference type="GO" id="GO:0005085">
    <property type="term" value="F:guanyl-nucleotide exchange factor activity"/>
    <property type="evidence" value="ECO:0007669"/>
    <property type="project" value="TreeGrafter"/>
</dbReference>
<reference evidence="9" key="1">
    <citation type="submission" date="2019-12" db="UniProtKB">
        <authorList>
            <consortium name="WormBaseParasite"/>
        </authorList>
    </citation>
    <scope>IDENTIFICATION</scope>
</reference>
<dbReference type="GO" id="GO:0005829">
    <property type="term" value="C:cytosol"/>
    <property type="evidence" value="ECO:0007669"/>
    <property type="project" value="TreeGrafter"/>
</dbReference>
<name>A0A5S6R4M9_TRIMR</name>
<dbReference type="STRING" id="70415.A0A5S6R4M9"/>
<dbReference type="PANTHER" id="PTHR11595">
    <property type="entry name" value="EF-HAND AND COILED-COIL DOMAIN-CONTAINING FAMILY MEMBER"/>
    <property type="match status" value="1"/>
</dbReference>
<dbReference type="SMART" id="SM00888">
    <property type="entry name" value="EF1_GNE"/>
    <property type="match status" value="1"/>
</dbReference>
<evidence type="ECO:0000256" key="1">
    <source>
        <dbReference type="ARBA" id="ARBA00007411"/>
    </source>
</evidence>
<dbReference type="InterPro" id="IPR018940">
    <property type="entry name" value="EF-1_beta_acid_region_euk"/>
</dbReference>
<dbReference type="GO" id="GO:0003746">
    <property type="term" value="F:translation elongation factor activity"/>
    <property type="evidence" value="ECO:0007669"/>
    <property type="project" value="UniProtKB-KW"/>
</dbReference>
<evidence type="ECO:0000313" key="9">
    <source>
        <dbReference type="WBParaSite" id="TMUE_3000014147.1"/>
    </source>
</evidence>
<protein>
    <recommendedName>
        <fullName evidence="10">Translation elongation factor EF1B beta/delta subunit guanine nucleotide exchange domain-containing protein</fullName>
    </recommendedName>
</protein>
<evidence type="ECO:0000256" key="2">
    <source>
        <dbReference type="ARBA" id="ARBA00022768"/>
    </source>
</evidence>
<dbReference type="FunFam" id="3.30.70.60:FF:000001">
    <property type="entry name" value="Elongation factor 1-beta 1 like"/>
    <property type="match status" value="1"/>
</dbReference>
<keyword evidence="3 4" id="KW-0648">Protein biosynthesis</keyword>
<feature type="domain" description="Translation elongation factor EF1B beta/delta subunit guanine nucleotide exchange" evidence="6">
    <location>
        <begin position="191"/>
        <end position="277"/>
    </location>
</feature>
<accession>A0A5S6R4M9</accession>
<keyword evidence="2 4" id="KW-0251">Elongation factor</keyword>
<evidence type="ECO:0000256" key="5">
    <source>
        <dbReference type="SAM" id="MobiDB-lite"/>
    </source>
</evidence>
<feature type="domain" description="Elongation factor 1 beta central acidic region eukaryote" evidence="7">
    <location>
        <begin position="155"/>
        <end position="182"/>
    </location>
</feature>
<dbReference type="CDD" id="cd00292">
    <property type="entry name" value="EF1B"/>
    <property type="match status" value="1"/>
</dbReference>
<dbReference type="InterPro" id="IPR036219">
    <property type="entry name" value="eEF-1beta-like_sf"/>
</dbReference>
<evidence type="ECO:0000256" key="4">
    <source>
        <dbReference type="RuleBase" id="RU003791"/>
    </source>
</evidence>
<evidence type="ECO:0000256" key="3">
    <source>
        <dbReference type="ARBA" id="ARBA00022917"/>
    </source>
</evidence>
<dbReference type="PROSITE" id="PS00825">
    <property type="entry name" value="EF1BD_2"/>
    <property type="match status" value="1"/>
</dbReference>
<dbReference type="Proteomes" id="UP000046395">
    <property type="component" value="Unassembled WGS sequence"/>
</dbReference>
<dbReference type="Pfam" id="PF10587">
    <property type="entry name" value="EF-1_beta_acid"/>
    <property type="match status" value="1"/>
</dbReference>
<evidence type="ECO:0000259" key="7">
    <source>
        <dbReference type="SMART" id="SM01182"/>
    </source>
</evidence>
<keyword evidence="8" id="KW-1185">Reference proteome</keyword>
<dbReference type="InterPro" id="IPR049720">
    <property type="entry name" value="EF1B_bsu/dsu"/>
</dbReference>
<feature type="compositionally biased region" description="Acidic residues" evidence="5">
    <location>
        <begin position="149"/>
        <end position="166"/>
    </location>
</feature>
<dbReference type="SMART" id="SM01182">
    <property type="entry name" value="EF-1_beta_acid"/>
    <property type="match status" value="1"/>
</dbReference>
<dbReference type="Gene3D" id="3.30.70.60">
    <property type="match status" value="1"/>
</dbReference>
<evidence type="ECO:0000313" key="8">
    <source>
        <dbReference type="Proteomes" id="UP000046395"/>
    </source>
</evidence>
<comment type="similarity">
    <text evidence="1 4">Belongs to the EF-1-beta/EF-1-delta family.</text>
</comment>
<dbReference type="InterPro" id="IPR001326">
    <property type="entry name" value="Transl_elong_EF1B_B/D_CS"/>
</dbReference>
<dbReference type="WBParaSite" id="TMUE_3000014147.1">
    <property type="protein sequence ID" value="TMUE_3000014147.1"/>
    <property type="gene ID" value="WBGene00293240"/>
</dbReference>
<organism evidence="8 9">
    <name type="scientific">Trichuris muris</name>
    <name type="common">Mouse whipworm</name>
    <dbReference type="NCBI Taxonomy" id="70415"/>
    <lineage>
        <taxon>Eukaryota</taxon>
        <taxon>Metazoa</taxon>
        <taxon>Ecdysozoa</taxon>
        <taxon>Nematoda</taxon>
        <taxon>Enoplea</taxon>
        <taxon>Dorylaimia</taxon>
        <taxon>Trichinellida</taxon>
        <taxon>Trichuridae</taxon>
        <taxon>Trichuris</taxon>
    </lineage>
</organism>
<evidence type="ECO:0008006" key="10">
    <source>
        <dbReference type="Google" id="ProtNLM"/>
    </source>
</evidence>
<dbReference type="PROSITE" id="PS00824">
    <property type="entry name" value="EF1BD_1"/>
    <property type="match status" value="1"/>
</dbReference>
<dbReference type="InterPro" id="IPR014717">
    <property type="entry name" value="Transl_elong_EF1B/ribsomal_bS6"/>
</dbReference>